<keyword evidence="13" id="KW-1185">Reference proteome</keyword>
<dbReference type="InterPro" id="IPR006103">
    <property type="entry name" value="Glyco_hydro_2_cat"/>
</dbReference>
<evidence type="ECO:0000313" key="12">
    <source>
        <dbReference type="EMBL" id="SKB70323.1"/>
    </source>
</evidence>
<dbReference type="GO" id="GO:0004565">
    <property type="term" value="F:beta-galactosidase activity"/>
    <property type="evidence" value="ECO:0007669"/>
    <property type="project" value="UniProtKB-EC"/>
</dbReference>
<evidence type="ECO:0000256" key="1">
    <source>
        <dbReference type="ARBA" id="ARBA00001412"/>
    </source>
</evidence>
<comment type="subunit">
    <text evidence="4">Monomer.</text>
</comment>
<dbReference type="InterPro" id="IPR036156">
    <property type="entry name" value="Beta-gal/glucu_dom_sf"/>
</dbReference>
<evidence type="ECO:0000259" key="11">
    <source>
        <dbReference type="Pfam" id="PF02837"/>
    </source>
</evidence>
<dbReference type="GO" id="GO:0030246">
    <property type="term" value="F:carbohydrate binding"/>
    <property type="evidence" value="ECO:0007669"/>
    <property type="project" value="InterPro"/>
</dbReference>
<dbReference type="RefSeq" id="WP_139376634.1">
    <property type="nucleotide sequence ID" value="NZ_FUYQ01000018.1"/>
</dbReference>
<dbReference type="SUPFAM" id="SSF74650">
    <property type="entry name" value="Galactose mutarotase-like"/>
    <property type="match status" value="1"/>
</dbReference>
<evidence type="ECO:0000256" key="7">
    <source>
        <dbReference type="ARBA" id="ARBA00022837"/>
    </source>
</evidence>
<dbReference type="GO" id="GO:0009341">
    <property type="term" value="C:beta-galactosidase complex"/>
    <property type="evidence" value="ECO:0007669"/>
    <property type="project" value="TreeGrafter"/>
</dbReference>
<dbReference type="PANTHER" id="PTHR46323">
    <property type="entry name" value="BETA-GALACTOSIDASE"/>
    <property type="match status" value="1"/>
</dbReference>
<evidence type="ECO:0000259" key="10">
    <source>
        <dbReference type="Pfam" id="PF02836"/>
    </source>
</evidence>
<dbReference type="PANTHER" id="PTHR46323:SF2">
    <property type="entry name" value="BETA-GALACTOSIDASE"/>
    <property type="match status" value="1"/>
</dbReference>
<dbReference type="Pfam" id="PF02836">
    <property type="entry name" value="Glyco_hydro_2_C"/>
    <property type="match status" value="1"/>
</dbReference>
<dbReference type="Pfam" id="PF02837">
    <property type="entry name" value="Glyco_hydro_2_N"/>
    <property type="match status" value="1"/>
</dbReference>
<dbReference type="InterPro" id="IPR006101">
    <property type="entry name" value="Glyco_hydro_2"/>
</dbReference>
<dbReference type="InterPro" id="IPR008979">
    <property type="entry name" value="Galactose-bd-like_sf"/>
</dbReference>
<accession>A0A1T5DFM0</accession>
<dbReference type="InterPro" id="IPR006104">
    <property type="entry name" value="Glyco_hydro_2_N"/>
</dbReference>
<evidence type="ECO:0000259" key="9">
    <source>
        <dbReference type="Pfam" id="PF00703"/>
    </source>
</evidence>
<dbReference type="AlphaFoldDB" id="A0A1T5DFM0"/>
<reference evidence="13" key="1">
    <citation type="submission" date="2017-02" db="EMBL/GenBank/DDBJ databases">
        <authorList>
            <person name="Varghese N."/>
            <person name="Submissions S."/>
        </authorList>
    </citation>
    <scope>NUCLEOTIDE SEQUENCE [LARGE SCALE GENOMIC DNA]</scope>
    <source>
        <strain evidence="13">DSM 24967</strain>
    </source>
</reference>
<evidence type="ECO:0000256" key="5">
    <source>
        <dbReference type="ARBA" id="ARBA00012756"/>
    </source>
</evidence>
<dbReference type="InterPro" id="IPR006102">
    <property type="entry name" value="Ig-like_GH2"/>
</dbReference>
<gene>
    <name evidence="12" type="ORF">SAMN05660349_02433</name>
</gene>
<dbReference type="Gene3D" id="2.60.40.10">
    <property type="entry name" value="Immunoglobulins"/>
    <property type="match status" value="2"/>
</dbReference>
<evidence type="ECO:0000256" key="8">
    <source>
        <dbReference type="ARBA" id="ARBA00023295"/>
    </source>
</evidence>
<dbReference type="InterPro" id="IPR050347">
    <property type="entry name" value="Bact_Beta-galactosidase"/>
</dbReference>
<proteinExistence type="inferred from homology"/>
<feature type="domain" description="Glycoside hydrolase family 2 immunoglobulin-like beta-sandwich" evidence="9">
    <location>
        <begin position="186"/>
        <end position="285"/>
    </location>
</feature>
<feature type="domain" description="Glycosyl hydrolases family 2 sugar binding" evidence="11">
    <location>
        <begin position="53"/>
        <end position="183"/>
    </location>
</feature>
<dbReference type="InterPro" id="IPR013783">
    <property type="entry name" value="Ig-like_fold"/>
</dbReference>
<dbReference type="Proteomes" id="UP000190852">
    <property type="component" value="Unassembled WGS sequence"/>
</dbReference>
<dbReference type="InterPro" id="IPR017853">
    <property type="entry name" value="GH"/>
</dbReference>
<dbReference type="PRINTS" id="PR00132">
    <property type="entry name" value="GLHYDRLASE2"/>
</dbReference>
<evidence type="ECO:0000313" key="13">
    <source>
        <dbReference type="Proteomes" id="UP000190852"/>
    </source>
</evidence>
<dbReference type="Gene3D" id="3.20.20.80">
    <property type="entry name" value="Glycosidases"/>
    <property type="match status" value="1"/>
</dbReference>
<dbReference type="Gene3D" id="2.70.98.10">
    <property type="match status" value="1"/>
</dbReference>
<sequence length="930" mass="104681">MMKNHLLFLFIFCLEITHAQVTEIKYLSGKGSDDAIEWDFFCTKGAKSGLWNKIKVPSCWETEGYGTYNYGHDKNKANEEGLYKTKFQIPADWKSKRIFIVFEGSMTDTEIKVNGKQAGTVHQGAFYRFKREITNLVHYGKSNDLDVKVSKMSANNSINEAEREADFWVFGGIFRPVYLEAVPNEYIEYTAIDARHTGDVKADIILSGNLSDVEAQMVVLDQQNKVIGKLSSTPAAGKKNKISLSGHIADVKPWSSESPTLYSASISISRKGKVLHTITEKIGFRTVEVREHDGVYVNGVKMMFKGVNRHSFWPTTGRTTNKQLSIDDVNLIKAMNMNAVRMSHYPPDKHFLEVCDSLGLYVIDELCAWQYPPYDTPVGKVLVREMLTHDINHPSIVFWANGNEGGFNFDLDPLFPLYDIQKRAVLHPWAKFSCINTAHYINYDTGINNLFHGRDIFMPTEILHGLYDGGHGAGLDDYWNLMRSNNLSAGMFLWDLADQAVVRTDRNGFLDTDKDHGADGITGPHREKEGSFFTIKEIWSPVHLEKKYITPTWNKRLIIENRYAFTNTNECSFKFRLAKVTNLSVDGVTSVAGRIDSPDCKPGEKSTITLDLPKEWTDYDVLYVTATDRENRELFTWSYEIGNPLKVASRCLPTDKSAPAAQAQDLGTFWLLSAAGVEARINKETGLLQAVVYQGKTIPLSNGPVLITDKQVTCKSVQYKLAEGNPHLTVTYVTNNGKDVAYGFTWTMLPSGVLQLDYDYRPQDKIAMAGITFDFPEEGVKGATLFANGPYRVYKNRMKGGTLNVWNKTYNNTVTGESWDYPEFKGYYSLFYGMKLDCPTPFAVYSGKEDVILHLFTPAIQSLYAADKNYTVPAYPKGNISFMSAIPPVGTKFGKAENYGPQSQLHRFSGNGAENNISGQLFFDFNTMNK</sequence>
<dbReference type="EC" id="3.2.1.23" evidence="5"/>
<comment type="similarity">
    <text evidence="3">Belongs to the glycosyl hydrolase 2 family.</text>
</comment>
<comment type="catalytic activity">
    <reaction evidence="1">
        <text>Hydrolysis of terminal non-reducing beta-D-galactose residues in beta-D-galactosides.</text>
        <dbReference type="EC" id="3.2.1.23"/>
    </reaction>
</comment>
<evidence type="ECO:0000256" key="4">
    <source>
        <dbReference type="ARBA" id="ARBA00011245"/>
    </source>
</evidence>
<feature type="domain" description="Glycoside hydrolase family 2 catalytic" evidence="10">
    <location>
        <begin position="287"/>
        <end position="365"/>
    </location>
</feature>
<dbReference type="InterPro" id="IPR014718">
    <property type="entry name" value="GH-type_carb-bd"/>
</dbReference>
<dbReference type="Pfam" id="PF00703">
    <property type="entry name" value="Glyco_hydro_2"/>
    <property type="match status" value="1"/>
</dbReference>
<evidence type="ECO:0000256" key="6">
    <source>
        <dbReference type="ARBA" id="ARBA00022801"/>
    </source>
</evidence>
<dbReference type="SUPFAM" id="SSF49303">
    <property type="entry name" value="beta-Galactosidase/glucuronidase domain"/>
    <property type="match status" value="2"/>
</dbReference>
<dbReference type="EMBL" id="FUYQ01000018">
    <property type="protein sequence ID" value="SKB70323.1"/>
    <property type="molecule type" value="Genomic_DNA"/>
</dbReference>
<protein>
    <recommendedName>
        <fullName evidence="5">beta-galactosidase</fullName>
        <ecNumber evidence="5">3.2.1.23</ecNumber>
    </recommendedName>
</protein>
<keyword evidence="6" id="KW-0378">Hydrolase</keyword>
<keyword evidence="7" id="KW-0106">Calcium</keyword>
<dbReference type="SUPFAM" id="SSF51445">
    <property type="entry name" value="(Trans)glycosidases"/>
    <property type="match status" value="1"/>
</dbReference>
<organism evidence="12 13">
    <name type="scientific">Parabacteroides chartae</name>
    <dbReference type="NCBI Taxonomy" id="1037355"/>
    <lineage>
        <taxon>Bacteria</taxon>
        <taxon>Pseudomonadati</taxon>
        <taxon>Bacteroidota</taxon>
        <taxon>Bacteroidia</taxon>
        <taxon>Bacteroidales</taxon>
        <taxon>Tannerellaceae</taxon>
        <taxon>Parabacteroides</taxon>
    </lineage>
</organism>
<dbReference type="InterPro" id="IPR011013">
    <property type="entry name" value="Gal_mutarotase_sf_dom"/>
</dbReference>
<dbReference type="GO" id="GO:0005990">
    <property type="term" value="P:lactose catabolic process"/>
    <property type="evidence" value="ECO:0007669"/>
    <property type="project" value="TreeGrafter"/>
</dbReference>
<evidence type="ECO:0000256" key="3">
    <source>
        <dbReference type="ARBA" id="ARBA00007401"/>
    </source>
</evidence>
<dbReference type="SUPFAM" id="SSF49785">
    <property type="entry name" value="Galactose-binding domain-like"/>
    <property type="match status" value="1"/>
</dbReference>
<evidence type="ECO:0000256" key="2">
    <source>
        <dbReference type="ARBA" id="ARBA00001913"/>
    </source>
</evidence>
<keyword evidence="8" id="KW-0326">Glycosidase</keyword>
<comment type="cofactor">
    <cofactor evidence="2">
        <name>Ca(2+)</name>
        <dbReference type="ChEBI" id="CHEBI:29108"/>
    </cofactor>
</comment>
<dbReference type="Gene3D" id="2.60.120.260">
    <property type="entry name" value="Galactose-binding domain-like"/>
    <property type="match status" value="1"/>
</dbReference>
<name>A0A1T5DFM0_9BACT</name>